<feature type="compositionally biased region" description="Basic and acidic residues" evidence="2">
    <location>
        <begin position="69"/>
        <end position="79"/>
    </location>
</feature>
<evidence type="ECO:0000256" key="2">
    <source>
        <dbReference type="SAM" id="MobiDB-lite"/>
    </source>
</evidence>
<dbReference type="RefSeq" id="XP_034110528.1">
    <property type="nucleotide sequence ID" value="XM_034254637.2"/>
</dbReference>
<keyword evidence="1" id="KW-0175">Coiled coil</keyword>
<keyword evidence="4" id="KW-1185">Reference proteome</keyword>
<name>A0A6P8XE10_DROAB</name>
<dbReference type="PANTHER" id="PTHR22306:SF2">
    <property type="entry name" value="CHROMOSOME 7 OPEN READING FRAME 50"/>
    <property type="match status" value="1"/>
</dbReference>
<evidence type="ECO:0000313" key="4">
    <source>
        <dbReference type="Proteomes" id="UP000515160"/>
    </source>
</evidence>
<feature type="compositionally biased region" description="Acidic residues" evidence="2">
    <location>
        <begin position="80"/>
        <end position="91"/>
    </location>
</feature>
<organism evidence="4 5">
    <name type="scientific">Drosophila albomicans</name>
    <name type="common">Fruit fly</name>
    <dbReference type="NCBI Taxonomy" id="7291"/>
    <lineage>
        <taxon>Eukaryota</taxon>
        <taxon>Metazoa</taxon>
        <taxon>Ecdysozoa</taxon>
        <taxon>Arthropoda</taxon>
        <taxon>Hexapoda</taxon>
        <taxon>Insecta</taxon>
        <taxon>Pterygota</taxon>
        <taxon>Neoptera</taxon>
        <taxon>Endopterygota</taxon>
        <taxon>Diptera</taxon>
        <taxon>Brachycera</taxon>
        <taxon>Muscomorpha</taxon>
        <taxon>Ephydroidea</taxon>
        <taxon>Drosophilidae</taxon>
        <taxon>Drosophila</taxon>
    </lineage>
</organism>
<protein>
    <submittedName>
        <fullName evidence="5">Uncharacterized protein C7orf50 homolog isoform X2</fullName>
    </submittedName>
</protein>
<evidence type="ECO:0000259" key="3">
    <source>
        <dbReference type="Pfam" id="PF10180"/>
    </source>
</evidence>
<feature type="compositionally biased region" description="Basic and acidic residues" evidence="2">
    <location>
        <begin position="124"/>
        <end position="142"/>
    </location>
</feature>
<feature type="compositionally biased region" description="Basic residues" evidence="2">
    <location>
        <begin position="10"/>
        <end position="20"/>
    </location>
</feature>
<accession>A0A6P8XE10</accession>
<sequence length="241" mass="28239">MARTELEPKKQKRKSKKRKHEATQGSSDDEVANKSLIVDEQPEETQVEPEERVKSKASKRKQQKQDVTAIKEKRSKQSEETNEDVEGDEVEGPTAEQLEEAAKPENTNAIVTVRQKKKQKHLKRLEEQKDQNADKESKRNEEYLKKWKDNRKEWKFEKLRQISIQQTAFDEQKVSEELWPIALEYLASSKGAAKTMLTKLADDVIQELDKKCEQLEDEAERKIIVESSRYQRARNLLQNFD</sequence>
<proteinExistence type="predicted"/>
<gene>
    <name evidence="5" type="primary">LOC117572059</name>
</gene>
<dbReference type="Pfam" id="PF10180">
    <property type="entry name" value="WKF"/>
    <property type="match status" value="1"/>
</dbReference>
<evidence type="ECO:0000256" key="1">
    <source>
        <dbReference type="SAM" id="Coils"/>
    </source>
</evidence>
<feature type="compositionally biased region" description="Basic residues" evidence="2">
    <location>
        <begin position="114"/>
        <end position="123"/>
    </location>
</feature>
<dbReference type="InterPro" id="IPR019327">
    <property type="entry name" value="WKF"/>
</dbReference>
<dbReference type="Proteomes" id="UP000515160">
    <property type="component" value="Chromosome 3"/>
</dbReference>
<feature type="region of interest" description="Disordered" evidence="2">
    <location>
        <begin position="1"/>
        <end position="142"/>
    </location>
</feature>
<dbReference type="PANTHER" id="PTHR22306">
    <property type="entry name" value="CHROMOSOME 7 OPEN READING FRAME 50"/>
    <property type="match status" value="1"/>
</dbReference>
<dbReference type="OrthoDB" id="10261563at2759"/>
<feature type="coiled-coil region" evidence="1">
    <location>
        <begin position="198"/>
        <end position="225"/>
    </location>
</feature>
<feature type="domain" description="WKF" evidence="3">
    <location>
        <begin position="142"/>
        <end position="203"/>
    </location>
</feature>
<evidence type="ECO:0000313" key="5">
    <source>
        <dbReference type="RefSeq" id="XP_034110528.1"/>
    </source>
</evidence>
<dbReference type="AlphaFoldDB" id="A0A6P8XE10"/>
<dbReference type="GeneID" id="117572059"/>
<reference evidence="5" key="1">
    <citation type="submission" date="2025-08" db="UniProtKB">
        <authorList>
            <consortium name="RefSeq"/>
        </authorList>
    </citation>
    <scope>IDENTIFICATION</scope>
    <source>
        <strain evidence="5">15112-1751.03</strain>
        <tissue evidence="5">Whole Adult</tissue>
    </source>
</reference>